<evidence type="ECO:0000313" key="3">
    <source>
        <dbReference type="EMBL" id="TXG91188.1"/>
    </source>
</evidence>
<evidence type="ECO:0000256" key="1">
    <source>
        <dbReference type="ARBA" id="ARBA00023002"/>
    </source>
</evidence>
<keyword evidence="1 3" id="KW-0560">Oxidoreductase</keyword>
<evidence type="ECO:0000313" key="4">
    <source>
        <dbReference type="Proteomes" id="UP000471120"/>
    </source>
</evidence>
<dbReference type="InterPro" id="IPR019965">
    <property type="entry name" value="PPOX_F420-dep_Rv2061_put"/>
</dbReference>
<proteinExistence type="predicted"/>
<accession>A0A6P2CJQ1</accession>
<sequence>MAPSVRDLAAAQYVLLTTFRKDGTPVDTPLWVAPDGDAAVVWTPRESWKVRRIRHTPRVTVAECDVRGNVRGDSVSAHAELLDDAGSDHVRTLVARKYGILGRLTLFGSRVRRGRTGTIGIRITGEPAA</sequence>
<dbReference type="PANTHER" id="PTHR35176:SF11">
    <property type="entry name" value="PYRIDOXAMINE 5'-PHOSPHATE OXIDASE FAMILY PROTEIN"/>
    <property type="match status" value="1"/>
</dbReference>
<dbReference type="InterPro" id="IPR011576">
    <property type="entry name" value="Pyridox_Oxase_N"/>
</dbReference>
<dbReference type="GO" id="GO:0016627">
    <property type="term" value="F:oxidoreductase activity, acting on the CH-CH group of donors"/>
    <property type="evidence" value="ECO:0007669"/>
    <property type="project" value="TreeGrafter"/>
</dbReference>
<reference evidence="3 4" key="1">
    <citation type="submission" date="2018-07" db="EMBL/GenBank/DDBJ databases">
        <title>Genome sequence of Rhodococcus rhodnii ATCC 35071 from Rhodnius prolixus.</title>
        <authorList>
            <person name="Patel V."/>
            <person name="Vogel K.J."/>
        </authorList>
    </citation>
    <scope>NUCLEOTIDE SEQUENCE [LARGE SCALE GENOMIC DNA]</scope>
    <source>
        <strain evidence="3 4">ATCC 35071</strain>
    </source>
</reference>
<dbReference type="GO" id="GO:0005829">
    <property type="term" value="C:cytosol"/>
    <property type="evidence" value="ECO:0007669"/>
    <property type="project" value="TreeGrafter"/>
</dbReference>
<dbReference type="Pfam" id="PF01243">
    <property type="entry name" value="PNPOx_N"/>
    <property type="match status" value="1"/>
</dbReference>
<dbReference type="InterPro" id="IPR052019">
    <property type="entry name" value="F420H2_bilvrd_red/Heme_oxyg"/>
</dbReference>
<dbReference type="AlphaFoldDB" id="A0A6P2CJQ1"/>
<protein>
    <submittedName>
        <fullName evidence="3">PPOX class F420-dependent oxidoreductase</fullName>
        <ecNumber evidence="3">1.-.-.-</ecNumber>
    </submittedName>
</protein>
<dbReference type="SUPFAM" id="SSF50475">
    <property type="entry name" value="FMN-binding split barrel"/>
    <property type="match status" value="1"/>
</dbReference>
<dbReference type="InterPro" id="IPR012349">
    <property type="entry name" value="Split_barrel_FMN-bd"/>
</dbReference>
<dbReference type="Proteomes" id="UP000471120">
    <property type="component" value="Unassembled WGS sequence"/>
</dbReference>
<name>A0A6P2CJQ1_9NOCA</name>
<dbReference type="NCBIfam" id="TIGR03666">
    <property type="entry name" value="Rv2061_F420"/>
    <property type="match status" value="1"/>
</dbReference>
<dbReference type="EC" id="1.-.-.-" evidence="3"/>
<dbReference type="Gene3D" id="2.30.110.10">
    <property type="entry name" value="Electron Transport, Fmn-binding Protein, Chain A"/>
    <property type="match status" value="1"/>
</dbReference>
<dbReference type="RefSeq" id="WP_040772019.1">
    <property type="nucleotide sequence ID" value="NZ_QRCM01000001.1"/>
</dbReference>
<gene>
    <name evidence="3" type="ORF">DW322_14375</name>
</gene>
<dbReference type="PANTHER" id="PTHR35176">
    <property type="entry name" value="HEME OXYGENASE HI_0854-RELATED"/>
    <property type="match status" value="1"/>
</dbReference>
<dbReference type="GO" id="GO:0070967">
    <property type="term" value="F:coenzyme F420 binding"/>
    <property type="evidence" value="ECO:0007669"/>
    <property type="project" value="TreeGrafter"/>
</dbReference>
<feature type="domain" description="Pyridoxamine 5'-phosphate oxidase N-terminal" evidence="2">
    <location>
        <begin position="8"/>
        <end position="89"/>
    </location>
</feature>
<dbReference type="EMBL" id="QRCM01000001">
    <property type="protein sequence ID" value="TXG91188.1"/>
    <property type="molecule type" value="Genomic_DNA"/>
</dbReference>
<evidence type="ECO:0000259" key="2">
    <source>
        <dbReference type="Pfam" id="PF01243"/>
    </source>
</evidence>
<comment type="caution">
    <text evidence="3">The sequence shown here is derived from an EMBL/GenBank/DDBJ whole genome shotgun (WGS) entry which is preliminary data.</text>
</comment>
<organism evidence="3 4">
    <name type="scientific">Rhodococcus rhodnii</name>
    <dbReference type="NCBI Taxonomy" id="38312"/>
    <lineage>
        <taxon>Bacteria</taxon>
        <taxon>Bacillati</taxon>
        <taxon>Actinomycetota</taxon>
        <taxon>Actinomycetes</taxon>
        <taxon>Mycobacteriales</taxon>
        <taxon>Nocardiaceae</taxon>
        <taxon>Rhodococcus</taxon>
    </lineage>
</organism>